<feature type="compositionally biased region" description="Basic and acidic residues" evidence="1">
    <location>
        <begin position="933"/>
        <end position="947"/>
    </location>
</feature>
<dbReference type="EMBL" id="CAWUOM010000068">
    <property type="protein sequence ID" value="CAK7270109.1"/>
    <property type="molecule type" value="Genomic_DNA"/>
</dbReference>
<gene>
    <name evidence="2" type="ORF">SEPCBS57363_003937</name>
</gene>
<reference evidence="2 3" key="1">
    <citation type="submission" date="2024-01" db="EMBL/GenBank/DDBJ databases">
        <authorList>
            <person name="Allen C."/>
            <person name="Tagirdzhanova G."/>
        </authorList>
    </citation>
    <scope>NUCLEOTIDE SEQUENCE [LARGE SCALE GENOMIC DNA]</scope>
    <source>
        <strain evidence="2 3">CBS 573.63</strain>
    </source>
</reference>
<evidence type="ECO:0000256" key="1">
    <source>
        <dbReference type="SAM" id="MobiDB-lite"/>
    </source>
</evidence>
<accession>A0ABP0DPA5</accession>
<feature type="compositionally biased region" description="Polar residues" evidence="1">
    <location>
        <begin position="294"/>
        <end position="308"/>
    </location>
</feature>
<feature type="compositionally biased region" description="Acidic residues" evidence="1">
    <location>
        <begin position="879"/>
        <end position="893"/>
    </location>
</feature>
<feature type="region of interest" description="Disordered" evidence="1">
    <location>
        <begin position="966"/>
        <end position="991"/>
    </location>
</feature>
<evidence type="ECO:0000313" key="2">
    <source>
        <dbReference type="EMBL" id="CAK7270109.1"/>
    </source>
</evidence>
<feature type="region of interest" description="Disordered" evidence="1">
    <location>
        <begin position="933"/>
        <end position="952"/>
    </location>
</feature>
<feature type="compositionally biased region" description="Polar residues" evidence="1">
    <location>
        <begin position="347"/>
        <end position="358"/>
    </location>
</feature>
<sequence>MNVVRRFQNPRRFAITPAHRGATAEDDSASEDDGHDERSQRTPQPEATAVTSSATRSKTAVANAEVRQSLFGQLELEPLGEPKQQQPDDIYEGAEEQHEPREQPWENVPGLEQHTPEVGFYYTLYSEGERASSGADSDDDNGDNDKDNHNNVLLISAPAPEDGGKTVASVVRSVSAAIEEAKSKATGSTKPETRAVTRKQNEHVAEEQQRRQEKRIGRERKGKHVERDGGEAAQKSGNVPLPLQNARADAHQQGQIAAVVEGREEEASNAVDDDSEIQMEVPKRRRKLPVRQGSLATSSRRLQRQMSAQPPDDAHHGTEERYRNNKEDDSYQDSEADSDSDHHLSRSTRSVPSRNSKPTKAVPKWVAKRKRAQSRPAIEEANPDVVQEGETGRKTTETKITSSEPSAAPMTFFRAKELILPNTSGAQSKRVPVSTKTISAIVQLMSRGGWAGMQTWKMYICGSKHNFLPPTSDQARQLCRQLARLMRFYAKVPSVEALGGQQGQIIEHGQPVPVHLRRYIIAIREARLLSCEIDSTVRTICNLTLHPATAREHAFATYTHEPDRIRAQLVEDMLAFVIPHAVAALEAAFAMGGRELDKELGVEGMYVPREKVLLDRVVCSHAHTVAMWLVQLESALAREVGYRSERRFIIGTGYLDDGDDGDNDVYGYGAGQSRQAGGSQARYGRFGRRIQPRPNRPISVRRSLGNGTRATESAYDSTPGAKRRDRSRLKPLLNQLLDGICRARIDIKCCNQAPRASPAPAPAPAQSVPTPSPLTATESAPAPALASTSAPAATTTSAANIDGGNDSAMDSEDDSSWMPIDTAVGELPRPQVQTDEQSQRGELLEIVLPQPTLSRPAPAAQERQNEGAEDENRGKSEDDGNGDGGDDEDDEYEPPANTQLVNSRVKDVMSVNDADVAETHAAANALHADAMHDEVGEPSKASERPERQTTLAAPLRPAQTFLIEMSSSPTSRASSLAPSRVESATSSRSSPVRAFPIAAPLGSFSSPSTSSSRTPDTVAADPTSETRAYTSAELKLILSSLRRLKGAAQLDLVRLAADLGRDVYDVASRAEGIKNVVRATALRQKKPVPRWAQAGYLIR</sequence>
<proteinExistence type="predicted"/>
<feature type="region of interest" description="Disordered" evidence="1">
    <location>
        <begin position="848"/>
        <end position="906"/>
    </location>
</feature>
<comment type="caution">
    <text evidence="2">The sequence shown here is derived from an EMBL/GenBank/DDBJ whole genome shotgun (WGS) entry which is preliminary data.</text>
</comment>
<feature type="compositionally biased region" description="Basic and acidic residues" evidence="1">
    <location>
        <begin position="95"/>
        <end position="104"/>
    </location>
</feature>
<evidence type="ECO:0000313" key="3">
    <source>
        <dbReference type="Proteomes" id="UP001642501"/>
    </source>
</evidence>
<feature type="compositionally biased region" description="Acidic residues" evidence="1">
    <location>
        <begin position="24"/>
        <end position="34"/>
    </location>
</feature>
<feature type="compositionally biased region" description="Basic and acidic residues" evidence="1">
    <location>
        <begin position="191"/>
        <end position="216"/>
    </location>
</feature>
<feature type="region of interest" description="Disordered" evidence="1">
    <location>
        <begin position="1"/>
        <end position="167"/>
    </location>
</feature>
<feature type="region of interest" description="Disordered" evidence="1">
    <location>
        <begin position="1003"/>
        <end position="1025"/>
    </location>
</feature>
<dbReference type="Proteomes" id="UP001642501">
    <property type="component" value="Unassembled WGS sequence"/>
</dbReference>
<feature type="compositionally biased region" description="Polar residues" evidence="1">
    <location>
        <begin position="705"/>
        <end position="716"/>
    </location>
</feature>
<keyword evidence="3" id="KW-1185">Reference proteome</keyword>
<name>A0ABP0DPA5_9PEZI</name>
<feature type="compositionally biased region" description="Polar residues" evidence="1">
    <location>
        <begin position="41"/>
        <end position="60"/>
    </location>
</feature>
<feature type="region of interest" description="Disordered" evidence="1">
    <location>
        <begin position="753"/>
        <end position="821"/>
    </location>
</feature>
<feature type="compositionally biased region" description="Basic and acidic residues" evidence="1">
    <location>
        <begin position="312"/>
        <end position="329"/>
    </location>
</feature>
<feature type="compositionally biased region" description="Low complexity" evidence="1">
    <location>
        <begin position="1003"/>
        <end position="1012"/>
    </location>
</feature>
<feature type="region of interest" description="Disordered" evidence="1">
    <location>
        <begin position="179"/>
        <end position="405"/>
    </location>
</feature>
<feature type="compositionally biased region" description="Low complexity" evidence="1">
    <location>
        <begin position="764"/>
        <end position="799"/>
    </location>
</feature>
<feature type="region of interest" description="Disordered" evidence="1">
    <location>
        <begin position="669"/>
        <end position="727"/>
    </location>
</feature>
<feature type="compositionally biased region" description="Basic and acidic residues" evidence="1">
    <location>
        <begin position="863"/>
        <end position="878"/>
    </location>
</feature>
<protein>
    <submittedName>
        <fullName evidence="2">Uncharacterized protein</fullName>
    </submittedName>
</protein>
<organism evidence="2 3">
    <name type="scientific">Sporothrix epigloea</name>
    <dbReference type="NCBI Taxonomy" id="1892477"/>
    <lineage>
        <taxon>Eukaryota</taxon>
        <taxon>Fungi</taxon>
        <taxon>Dikarya</taxon>
        <taxon>Ascomycota</taxon>
        <taxon>Pezizomycotina</taxon>
        <taxon>Sordariomycetes</taxon>
        <taxon>Sordariomycetidae</taxon>
        <taxon>Ophiostomatales</taxon>
        <taxon>Ophiostomataceae</taxon>
        <taxon>Sporothrix</taxon>
    </lineage>
</organism>
<feature type="compositionally biased region" description="Low complexity" evidence="1">
    <location>
        <begin position="669"/>
        <end position="682"/>
    </location>
</feature>